<dbReference type="InterPro" id="IPR038666">
    <property type="entry name" value="SSP1_head-tail_sf"/>
</dbReference>
<dbReference type="NCBIfam" id="TIGR01725">
    <property type="entry name" value="phge_HK97_gp10"/>
    <property type="match status" value="1"/>
</dbReference>
<protein>
    <submittedName>
        <fullName evidence="1">Uncharacterized protein</fullName>
    </submittedName>
</protein>
<dbReference type="InterPro" id="IPR021508">
    <property type="entry name" value="Gp17-like"/>
</dbReference>
<reference evidence="1" key="1">
    <citation type="submission" date="2022-10" db="EMBL/GenBank/DDBJ databases">
        <title>Culturing micro-colonial fungi from biological soil crusts in the Mojave desert and describing Neophaeococcomyces mojavensis, and introducing the new genera and species Taxawa tesnikishii.</title>
        <authorList>
            <person name="Kurbessoian T."/>
            <person name="Stajich J.E."/>
        </authorList>
    </citation>
    <scope>NUCLEOTIDE SEQUENCE</scope>
    <source>
        <strain evidence="1">TK_35</strain>
    </source>
</reference>
<dbReference type="Pfam" id="PF16460">
    <property type="entry name" value="Phage_TTP_11"/>
    <property type="match status" value="1"/>
</dbReference>
<dbReference type="Gene3D" id="2.40.10.270">
    <property type="entry name" value="Bacteriophage SPP1 head-tail adaptor protein"/>
    <property type="match status" value="1"/>
</dbReference>
<name>A0AA38XVL2_9EURO</name>
<accession>A0AA38XVL2</accession>
<dbReference type="Gene3D" id="4.10.410.40">
    <property type="match status" value="1"/>
</dbReference>
<comment type="caution">
    <text evidence="1">The sequence shown here is derived from an EMBL/GenBank/DDBJ whole genome shotgun (WGS) entry which is preliminary data.</text>
</comment>
<evidence type="ECO:0000313" key="1">
    <source>
        <dbReference type="EMBL" id="KAJ9622919.1"/>
    </source>
</evidence>
<organism evidence="1">
    <name type="scientific">Knufia peltigerae</name>
    <dbReference type="NCBI Taxonomy" id="1002370"/>
    <lineage>
        <taxon>Eukaryota</taxon>
        <taxon>Fungi</taxon>
        <taxon>Dikarya</taxon>
        <taxon>Ascomycota</taxon>
        <taxon>Pezizomycotina</taxon>
        <taxon>Eurotiomycetes</taxon>
        <taxon>Chaetothyriomycetidae</taxon>
        <taxon>Chaetothyriales</taxon>
        <taxon>Trichomeriaceae</taxon>
        <taxon>Knufia</taxon>
    </lineage>
</organism>
<dbReference type="Pfam" id="PF11367">
    <property type="entry name" value="Tail_completion_gp17"/>
    <property type="match status" value="1"/>
</dbReference>
<proteinExistence type="predicted"/>
<dbReference type="CDD" id="cd08054">
    <property type="entry name" value="gp6"/>
    <property type="match status" value="1"/>
</dbReference>
<dbReference type="InterPro" id="IPR006450">
    <property type="entry name" value="Phage_HK97_gp6-like"/>
</dbReference>
<dbReference type="Gene3D" id="1.10.3230.30">
    <property type="entry name" value="Phage gp6-like head-tail connector protein"/>
    <property type="match status" value="1"/>
</dbReference>
<dbReference type="AlphaFoldDB" id="A0AA38XVL2"/>
<dbReference type="InterPro" id="IPR032495">
    <property type="entry name" value="Phage_TTP_11"/>
</dbReference>
<dbReference type="Pfam" id="PF04883">
    <property type="entry name" value="HK97-gp10_like"/>
    <property type="match status" value="1"/>
</dbReference>
<gene>
    <name evidence="1" type="ORF">H2204_011399</name>
</gene>
<dbReference type="InterPro" id="IPR010064">
    <property type="entry name" value="HK97-gp10_tail"/>
</dbReference>
<dbReference type="NCBIfam" id="TIGR01560">
    <property type="entry name" value="put_DNA_pack"/>
    <property type="match status" value="1"/>
</dbReference>
<dbReference type="EMBL" id="JAPDRN010000104">
    <property type="protein sequence ID" value="KAJ9622919.1"/>
    <property type="molecule type" value="Genomic_DNA"/>
</dbReference>
<dbReference type="InterPro" id="IPR008767">
    <property type="entry name" value="Phage_SPP1_head-tail_adaptor"/>
</dbReference>
<sequence length="650" mass="70226">MPIARSHVRVEADYPEEQLQPAIDGAVDAAQAYLNRRLYEDSASLAQARVGYPAAAKAAAIARDRALADAVFIESSAERTAAIRLADVAFGEATAEAEACIHGLVVNPSIVTAVLLTIGHLYANRSDVVVGAQAVELPNGAKSLLRPYRRDGDLQSRIRFERKTIARDPLGGQEKPVWAEVVSVWAKATNNLAATTEAVAAGADRYREQVRFDIRPREIDPQWRIVFRGRAFDIKSIAPSNDRSEMAIIAIAGAAQGSAVRAGMRKGGNVIRDDARRRAPKASGFLASQIITRRANAQNRSRAGVGKDGEYFTVGVKSGRRRKYANTKRNKQRGRAGKSYVDRGWAYYWRFLEFGTKKQRASPFLTPAGEAKGPEAAQEGGLEMMVPLIQSLLEDDATVRQVLGDPARLFLGSAPQETPLPYATWEVVNGSPTAMLSEPPPADGWRVRLTVWGDSLSQANGVAVAIRDVIERVGSIESYNPTPDNDDTDAMGISFDVLKSKHTQLFIAIGAAEVIKVTRVRSVGFPDGQASEIDISDFDDDWDQFVAGRKATGSTSIEVIYDSVDSEALEELHRTGAVVNFLVTAPASETAGAAKPVAVDGVITPPTTVVSKQFNGFVQNFAVTVADNDVWKATMTIRGSGAVETHRPTP</sequence>
<dbReference type="Pfam" id="PF05521">
    <property type="entry name" value="Phage_HCP"/>
    <property type="match status" value="1"/>
</dbReference>